<protein>
    <recommendedName>
        <fullName evidence="1">Amine oxidase domain-containing protein</fullName>
    </recommendedName>
</protein>
<dbReference type="Proteomes" id="UP001212841">
    <property type="component" value="Unassembled WGS sequence"/>
</dbReference>
<dbReference type="PANTHER" id="PTHR43734">
    <property type="entry name" value="PHYTOENE DESATURASE"/>
    <property type="match status" value="1"/>
</dbReference>
<dbReference type="GO" id="GO:0016491">
    <property type="term" value="F:oxidoreductase activity"/>
    <property type="evidence" value="ECO:0007669"/>
    <property type="project" value="InterPro"/>
</dbReference>
<evidence type="ECO:0000313" key="2">
    <source>
        <dbReference type="EMBL" id="KAJ3056770.1"/>
    </source>
</evidence>
<reference evidence="2" key="1">
    <citation type="submission" date="2020-05" db="EMBL/GenBank/DDBJ databases">
        <title>Phylogenomic resolution of chytrid fungi.</title>
        <authorList>
            <person name="Stajich J.E."/>
            <person name="Amses K."/>
            <person name="Simmons R."/>
            <person name="Seto K."/>
            <person name="Myers J."/>
            <person name="Bonds A."/>
            <person name="Quandt C.A."/>
            <person name="Barry K."/>
            <person name="Liu P."/>
            <person name="Grigoriev I."/>
            <person name="Longcore J.E."/>
            <person name="James T.Y."/>
        </authorList>
    </citation>
    <scope>NUCLEOTIDE SEQUENCE</scope>
    <source>
        <strain evidence="2">JEL0318</strain>
    </source>
</reference>
<evidence type="ECO:0000313" key="3">
    <source>
        <dbReference type="Proteomes" id="UP001212841"/>
    </source>
</evidence>
<dbReference type="PANTHER" id="PTHR43734:SF4">
    <property type="entry name" value="AMINE OXIDASE DOMAIN-CONTAINING PROTEIN"/>
    <property type="match status" value="1"/>
</dbReference>
<evidence type="ECO:0000259" key="1">
    <source>
        <dbReference type="Pfam" id="PF01593"/>
    </source>
</evidence>
<dbReference type="SUPFAM" id="SSF51971">
    <property type="entry name" value="Nucleotide-binding domain"/>
    <property type="match status" value="1"/>
</dbReference>
<accession>A0AAD5X9W6</accession>
<dbReference type="InterPro" id="IPR036188">
    <property type="entry name" value="FAD/NAD-bd_sf"/>
</dbReference>
<dbReference type="EMBL" id="JADGJD010000021">
    <property type="protein sequence ID" value="KAJ3056770.1"/>
    <property type="molecule type" value="Genomic_DNA"/>
</dbReference>
<dbReference type="InterPro" id="IPR002937">
    <property type="entry name" value="Amino_oxidase"/>
</dbReference>
<proteinExistence type="predicted"/>
<keyword evidence="3" id="KW-1185">Reference proteome</keyword>
<dbReference type="Gene3D" id="3.50.50.60">
    <property type="entry name" value="FAD/NAD(P)-binding domain"/>
    <property type="match status" value="1"/>
</dbReference>
<dbReference type="Pfam" id="PF01593">
    <property type="entry name" value="Amino_oxidase"/>
    <property type="match status" value="1"/>
</dbReference>
<feature type="domain" description="Amine oxidase" evidence="1">
    <location>
        <begin position="55"/>
        <end position="161"/>
    </location>
</feature>
<organism evidence="2 3">
    <name type="scientific">Rhizophlyctis rosea</name>
    <dbReference type="NCBI Taxonomy" id="64517"/>
    <lineage>
        <taxon>Eukaryota</taxon>
        <taxon>Fungi</taxon>
        <taxon>Fungi incertae sedis</taxon>
        <taxon>Chytridiomycota</taxon>
        <taxon>Chytridiomycota incertae sedis</taxon>
        <taxon>Chytridiomycetes</taxon>
        <taxon>Rhizophlyctidales</taxon>
        <taxon>Rhizophlyctidaceae</taxon>
        <taxon>Rhizophlyctis</taxon>
    </lineage>
</organism>
<name>A0AAD5X9W6_9FUNG</name>
<gene>
    <name evidence="2" type="ORF">HK097_004342</name>
</gene>
<dbReference type="AlphaFoldDB" id="A0AAD5X9W6"/>
<comment type="caution">
    <text evidence="2">The sequence shown here is derived from an EMBL/GenBank/DDBJ whole genome shotgun (WGS) entry which is preliminary data.</text>
</comment>
<sequence>MGEGIANLFMRPYNFKVWATPTVEMQCAWLGERVAKPDVKTIMTNVIHNKVAGNWGPNATFRFPTNGGTHGIWKAVAANIPSSRFILSTKVVSVNHEEKCALLSNGTIMHYDELISTMPIDDLSHILQPPLPEITRHAKGLDYSTTHVIGIGVRGERPERIGDTCWLYFPESDCPFYRATVFSNYSPNNTPPQNAKLSTIRLANGQITDSEAKEGPYWSLMFEVSQSRHKPVDEGTIVEETIQGALNTKLLEVS</sequence>